<keyword evidence="4" id="KW-0813">Transport</keyword>
<gene>
    <name evidence="5" type="ORF">HETIRDRAFT_169743</name>
</gene>
<keyword evidence="4" id="KW-0187">Copper transport</keyword>
<evidence type="ECO:0000256" key="2">
    <source>
        <dbReference type="ARBA" id="ARBA00022989"/>
    </source>
</evidence>
<name>W4K5A0_HETIT</name>
<dbReference type="InParanoid" id="W4K5A0"/>
<sequence>MDHGDHGGHGGHGDMDMGPKCTMNMLWNTQIVDTCVVFRSWHISSRFTFALSFVAIILISVGYEWLRTYQRAVDQRIALALARGKGRDKGSVSGRSSPEVPGQDVEEAGLLTGRARKAAGSGTPVPPFPRVLRAGLYGASVFVSFFLMLVFMTYNAYLILAVVLGASIGHFVFGAQMDVDSVLAGAAANKGMACH</sequence>
<evidence type="ECO:0000256" key="1">
    <source>
        <dbReference type="ARBA" id="ARBA00022692"/>
    </source>
</evidence>
<reference evidence="5 6" key="1">
    <citation type="journal article" date="2012" name="New Phytol.">
        <title>Insight into trade-off between wood decay and parasitism from the genome of a fungal forest pathogen.</title>
        <authorList>
            <person name="Olson A."/>
            <person name="Aerts A."/>
            <person name="Asiegbu F."/>
            <person name="Belbahri L."/>
            <person name="Bouzid O."/>
            <person name="Broberg A."/>
            <person name="Canback B."/>
            <person name="Coutinho P.M."/>
            <person name="Cullen D."/>
            <person name="Dalman K."/>
            <person name="Deflorio G."/>
            <person name="van Diepen L.T."/>
            <person name="Dunand C."/>
            <person name="Duplessis S."/>
            <person name="Durling M."/>
            <person name="Gonthier P."/>
            <person name="Grimwood J."/>
            <person name="Fossdal C.G."/>
            <person name="Hansson D."/>
            <person name="Henrissat B."/>
            <person name="Hietala A."/>
            <person name="Himmelstrand K."/>
            <person name="Hoffmeister D."/>
            <person name="Hogberg N."/>
            <person name="James T.Y."/>
            <person name="Karlsson M."/>
            <person name="Kohler A."/>
            <person name="Kues U."/>
            <person name="Lee Y.H."/>
            <person name="Lin Y.C."/>
            <person name="Lind M."/>
            <person name="Lindquist E."/>
            <person name="Lombard V."/>
            <person name="Lucas S."/>
            <person name="Lunden K."/>
            <person name="Morin E."/>
            <person name="Murat C."/>
            <person name="Park J."/>
            <person name="Raffaello T."/>
            <person name="Rouze P."/>
            <person name="Salamov A."/>
            <person name="Schmutz J."/>
            <person name="Solheim H."/>
            <person name="Stahlberg J."/>
            <person name="Velez H."/>
            <person name="de Vries R.P."/>
            <person name="Wiebenga A."/>
            <person name="Woodward S."/>
            <person name="Yakovlev I."/>
            <person name="Garbelotto M."/>
            <person name="Martin F."/>
            <person name="Grigoriev I.V."/>
            <person name="Stenlid J."/>
        </authorList>
    </citation>
    <scope>NUCLEOTIDE SEQUENCE [LARGE SCALE GENOMIC DNA]</scope>
    <source>
        <strain evidence="5 6">TC 32-1</strain>
    </source>
</reference>
<accession>W4K5A0</accession>
<keyword evidence="4" id="KW-0406">Ion transport</keyword>
<dbReference type="Pfam" id="PF04145">
    <property type="entry name" value="Ctr"/>
    <property type="match status" value="1"/>
</dbReference>
<evidence type="ECO:0000256" key="3">
    <source>
        <dbReference type="ARBA" id="ARBA00023136"/>
    </source>
</evidence>
<dbReference type="PANTHER" id="PTHR12483:SF115">
    <property type="entry name" value="COPPER TRANSPORT PROTEIN"/>
    <property type="match status" value="1"/>
</dbReference>
<comment type="subcellular location">
    <subcellularLocation>
        <location evidence="4">Membrane</location>
        <topology evidence="4">Multi-pass membrane protein</topology>
    </subcellularLocation>
</comment>
<organism evidence="5 6">
    <name type="scientific">Heterobasidion irregulare (strain TC 32-1)</name>
    <dbReference type="NCBI Taxonomy" id="747525"/>
    <lineage>
        <taxon>Eukaryota</taxon>
        <taxon>Fungi</taxon>
        <taxon>Dikarya</taxon>
        <taxon>Basidiomycota</taxon>
        <taxon>Agaricomycotina</taxon>
        <taxon>Agaricomycetes</taxon>
        <taxon>Russulales</taxon>
        <taxon>Bondarzewiaceae</taxon>
        <taxon>Heterobasidion</taxon>
        <taxon>Heterobasidion annosum species complex</taxon>
    </lineage>
</organism>
<keyword evidence="4" id="KW-0186">Copper</keyword>
<dbReference type="GeneID" id="20668235"/>
<dbReference type="HOGENOM" id="CLU_079690_4_0_1"/>
<proteinExistence type="inferred from homology"/>
<dbReference type="STRING" id="747525.W4K5A0"/>
<feature type="transmembrane region" description="Helical" evidence="4">
    <location>
        <begin position="47"/>
        <end position="66"/>
    </location>
</feature>
<keyword evidence="3 4" id="KW-0472">Membrane</keyword>
<evidence type="ECO:0000313" key="5">
    <source>
        <dbReference type="EMBL" id="ETW80998.1"/>
    </source>
</evidence>
<dbReference type="InterPro" id="IPR007274">
    <property type="entry name" value="Cop_transporter"/>
</dbReference>
<dbReference type="KEGG" id="hir:HETIRDRAFT_169743"/>
<dbReference type="OrthoDB" id="431557at2759"/>
<dbReference type="GO" id="GO:0016020">
    <property type="term" value="C:membrane"/>
    <property type="evidence" value="ECO:0007669"/>
    <property type="project" value="UniProtKB-SubCell"/>
</dbReference>
<keyword evidence="2 4" id="KW-1133">Transmembrane helix</keyword>
<dbReference type="PANTHER" id="PTHR12483">
    <property type="entry name" value="SOLUTE CARRIER FAMILY 31 COPPER TRANSPORTERS"/>
    <property type="match status" value="1"/>
</dbReference>
<evidence type="ECO:0000256" key="4">
    <source>
        <dbReference type="RuleBase" id="RU367022"/>
    </source>
</evidence>
<comment type="similarity">
    <text evidence="4">Belongs to the copper transporter (Ctr) (TC 1.A.56) family. SLC31A subfamily.</text>
</comment>
<dbReference type="eggNOG" id="KOG3386">
    <property type="taxonomic scope" value="Eukaryota"/>
</dbReference>
<dbReference type="EMBL" id="KI925459">
    <property type="protein sequence ID" value="ETW80998.1"/>
    <property type="molecule type" value="Genomic_DNA"/>
</dbReference>
<dbReference type="FunCoup" id="W4K5A0">
    <property type="interactions" value="138"/>
</dbReference>
<dbReference type="RefSeq" id="XP_009547682.1">
    <property type="nucleotide sequence ID" value="XM_009549387.1"/>
</dbReference>
<dbReference type="AlphaFoldDB" id="W4K5A0"/>
<keyword evidence="1 4" id="KW-0812">Transmembrane</keyword>
<dbReference type="Proteomes" id="UP000030671">
    <property type="component" value="Unassembled WGS sequence"/>
</dbReference>
<evidence type="ECO:0000313" key="6">
    <source>
        <dbReference type="Proteomes" id="UP000030671"/>
    </source>
</evidence>
<dbReference type="GO" id="GO:0005375">
    <property type="term" value="F:copper ion transmembrane transporter activity"/>
    <property type="evidence" value="ECO:0007669"/>
    <property type="project" value="UniProtKB-UniRule"/>
</dbReference>
<protein>
    <recommendedName>
        <fullName evidence="4">Copper transport protein</fullName>
    </recommendedName>
</protein>
<keyword evidence="6" id="KW-1185">Reference proteome</keyword>